<feature type="transmembrane region" description="Helical" evidence="11">
    <location>
        <begin position="260"/>
        <end position="285"/>
    </location>
</feature>
<dbReference type="CDD" id="cd00637">
    <property type="entry name" value="7tm_classA_rhodopsin-like"/>
    <property type="match status" value="1"/>
</dbReference>
<dbReference type="Pfam" id="PF00001">
    <property type="entry name" value="7tm_1"/>
    <property type="match status" value="1"/>
</dbReference>
<dbReference type="PROSITE" id="PS50262">
    <property type="entry name" value="G_PROTEIN_RECEP_F1_2"/>
    <property type="match status" value="1"/>
</dbReference>
<keyword evidence="14" id="KW-1185">Reference proteome</keyword>
<keyword evidence="7 11" id="KW-0472">Membrane</keyword>
<keyword evidence="6" id="KW-0297">G-protein coupled receptor</keyword>
<feature type="transmembrane region" description="Helical" evidence="11">
    <location>
        <begin position="26"/>
        <end position="53"/>
    </location>
</feature>
<evidence type="ECO:0000256" key="10">
    <source>
        <dbReference type="ARBA" id="ARBA00023224"/>
    </source>
</evidence>
<evidence type="ECO:0000256" key="3">
    <source>
        <dbReference type="ARBA" id="ARBA00022475"/>
    </source>
</evidence>
<keyword evidence="5 11" id="KW-1133">Transmembrane helix</keyword>
<feature type="domain" description="G-protein coupled receptors family 1 profile" evidence="12">
    <location>
        <begin position="43"/>
        <end position="323"/>
    </location>
</feature>
<dbReference type="OrthoDB" id="9894375at2759"/>
<feature type="transmembrane region" description="Helical" evidence="11">
    <location>
        <begin position="151"/>
        <end position="175"/>
    </location>
</feature>
<proteinExistence type="inferred from homology"/>
<dbReference type="PANTHER" id="PTHR24246:SF27">
    <property type="entry name" value="ADENOSINE RECEPTOR, ISOFORM A"/>
    <property type="match status" value="1"/>
</dbReference>
<accession>A0A9P0DX25</accession>
<evidence type="ECO:0000256" key="2">
    <source>
        <dbReference type="ARBA" id="ARBA00010663"/>
    </source>
</evidence>
<dbReference type="GO" id="GO:0005886">
    <property type="term" value="C:plasma membrane"/>
    <property type="evidence" value="ECO:0007669"/>
    <property type="project" value="UniProtKB-SubCell"/>
</dbReference>
<dbReference type="GO" id="GO:0004930">
    <property type="term" value="F:G protein-coupled receptor activity"/>
    <property type="evidence" value="ECO:0007669"/>
    <property type="project" value="UniProtKB-KW"/>
</dbReference>
<name>A0A9P0DX25_NEZVI</name>
<evidence type="ECO:0000256" key="1">
    <source>
        <dbReference type="ARBA" id="ARBA00004651"/>
    </source>
</evidence>
<evidence type="ECO:0000313" key="13">
    <source>
        <dbReference type="EMBL" id="CAH1389604.1"/>
    </source>
</evidence>
<keyword evidence="4 11" id="KW-0812">Transmembrane</keyword>
<evidence type="ECO:0000313" key="14">
    <source>
        <dbReference type="Proteomes" id="UP001152798"/>
    </source>
</evidence>
<evidence type="ECO:0000256" key="4">
    <source>
        <dbReference type="ARBA" id="ARBA00022692"/>
    </source>
</evidence>
<evidence type="ECO:0000259" key="12">
    <source>
        <dbReference type="PROSITE" id="PS50262"/>
    </source>
</evidence>
<reference evidence="13" key="1">
    <citation type="submission" date="2022-01" db="EMBL/GenBank/DDBJ databases">
        <authorList>
            <person name="King R."/>
        </authorList>
    </citation>
    <scope>NUCLEOTIDE SEQUENCE</scope>
</reference>
<dbReference type="InterPro" id="IPR000276">
    <property type="entry name" value="GPCR_Rhodpsn"/>
</dbReference>
<gene>
    <name evidence="13" type="ORF">NEZAVI_LOCUS987</name>
</gene>
<protein>
    <recommendedName>
        <fullName evidence="12">G-protein coupled receptors family 1 profile domain-containing protein</fullName>
    </recommendedName>
</protein>
<comment type="similarity">
    <text evidence="2">Belongs to the G-protein coupled receptor 1 family.</text>
</comment>
<evidence type="ECO:0000256" key="6">
    <source>
        <dbReference type="ARBA" id="ARBA00023040"/>
    </source>
</evidence>
<evidence type="ECO:0000256" key="9">
    <source>
        <dbReference type="ARBA" id="ARBA00023180"/>
    </source>
</evidence>
<dbReference type="Gene3D" id="1.20.1070.10">
    <property type="entry name" value="Rhodopsin 7-helix transmembrane proteins"/>
    <property type="match status" value="1"/>
</dbReference>
<evidence type="ECO:0000256" key="5">
    <source>
        <dbReference type="ARBA" id="ARBA00022989"/>
    </source>
</evidence>
<evidence type="ECO:0000256" key="7">
    <source>
        <dbReference type="ARBA" id="ARBA00023136"/>
    </source>
</evidence>
<feature type="transmembrane region" description="Helical" evidence="11">
    <location>
        <begin position="199"/>
        <end position="219"/>
    </location>
</feature>
<dbReference type="Proteomes" id="UP001152798">
    <property type="component" value="Chromosome 1"/>
</dbReference>
<dbReference type="PANTHER" id="PTHR24246">
    <property type="entry name" value="OLFACTORY RECEPTOR AND ADENOSINE RECEPTOR"/>
    <property type="match status" value="1"/>
</dbReference>
<keyword evidence="10" id="KW-0807">Transducer</keyword>
<dbReference type="AlphaFoldDB" id="A0A9P0DX25"/>
<keyword evidence="3" id="KW-1003">Cell membrane</keyword>
<keyword evidence="8" id="KW-0675">Receptor</keyword>
<evidence type="ECO:0000256" key="8">
    <source>
        <dbReference type="ARBA" id="ARBA00023170"/>
    </source>
</evidence>
<dbReference type="InterPro" id="IPR017452">
    <property type="entry name" value="GPCR_Rhodpsn_7TM"/>
</dbReference>
<organism evidence="13 14">
    <name type="scientific">Nezara viridula</name>
    <name type="common">Southern green stink bug</name>
    <name type="synonym">Cimex viridulus</name>
    <dbReference type="NCBI Taxonomy" id="85310"/>
    <lineage>
        <taxon>Eukaryota</taxon>
        <taxon>Metazoa</taxon>
        <taxon>Ecdysozoa</taxon>
        <taxon>Arthropoda</taxon>
        <taxon>Hexapoda</taxon>
        <taxon>Insecta</taxon>
        <taxon>Pterygota</taxon>
        <taxon>Neoptera</taxon>
        <taxon>Paraneoptera</taxon>
        <taxon>Hemiptera</taxon>
        <taxon>Heteroptera</taxon>
        <taxon>Panheteroptera</taxon>
        <taxon>Pentatomomorpha</taxon>
        <taxon>Pentatomoidea</taxon>
        <taxon>Pentatomidae</taxon>
        <taxon>Pentatominae</taxon>
        <taxon>Nezara</taxon>
    </lineage>
</organism>
<dbReference type="SUPFAM" id="SSF81321">
    <property type="entry name" value="Family A G protein-coupled receptor-like"/>
    <property type="match status" value="1"/>
</dbReference>
<comment type="subcellular location">
    <subcellularLocation>
        <location evidence="1">Cell membrane</location>
        <topology evidence="1">Multi-pass membrane protein</topology>
    </subcellularLocation>
</comment>
<sequence>MEDCPVFRNSSNDTDFQHVPLRNYTYIFICSPIITFCVFMVGYNLMILMSLYWIKRPISTTLHISLSMAGSDVWTLILDSLGLLFNSLLPIGLGIEEQYLSDCSLLILEGLRMGGKLTTVGHLLFLALNHYCGIRKPLQYHQRYHPICCKYYSICIISIALWIVPPAGIIAYFSLIPDDGLSHQDCTYKFLLRSGFRRGFSLIFFSSIIIMAMIYYHIYRIVRRHQAKRDKFRRVGSHYTRNHQSLQGLEQQQQQENRRAIITTLLIVGSTVVGWLPASLSFALVCECDCVFKNFGSETISTAVGAVCNTLLILKTAFNSYIYTARMQEIKHALKKMRNSLKNKCCRDGSNEFNGLSEIQSRGFLPRHGENCTQL</sequence>
<evidence type="ECO:0000256" key="11">
    <source>
        <dbReference type="SAM" id="Phobius"/>
    </source>
</evidence>
<dbReference type="EMBL" id="OV725077">
    <property type="protein sequence ID" value="CAH1389604.1"/>
    <property type="molecule type" value="Genomic_DNA"/>
</dbReference>
<keyword evidence="9" id="KW-0325">Glycoprotein</keyword>